<accession>A0ABR3A2M6</accession>
<evidence type="ECO:0000313" key="2">
    <source>
        <dbReference type="Proteomes" id="UP001437256"/>
    </source>
</evidence>
<dbReference type="SUPFAM" id="SSF52540">
    <property type="entry name" value="P-loop containing nucleoside triphosphate hydrolases"/>
    <property type="match status" value="1"/>
</dbReference>
<dbReference type="PANTHER" id="PTHR48312:SF1">
    <property type="entry name" value="SULFOTRANSFERASE"/>
    <property type="match status" value="1"/>
</dbReference>
<dbReference type="Proteomes" id="UP001437256">
    <property type="component" value="Unassembled WGS sequence"/>
</dbReference>
<protein>
    <submittedName>
        <fullName evidence="1">Uncharacterized protein</fullName>
    </submittedName>
</protein>
<gene>
    <name evidence="1" type="ORF">AAF712_004626</name>
</gene>
<keyword evidence="2" id="KW-1185">Reference proteome</keyword>
<proteinExistence type="predicted"/>
<dbReference type="InterPro" id="IPR027417">
    <property type="entry name" value="P-loop_NTPase"/>
</dbReference>
<name>A0ABR3A2M6_9AGAR</name>
<organism evidence="1 2">
    <name type="scientific">Marasmius tenuissimus</name>
    <dbReference type="NCBI Taxonomy" id="585030"/>
    <lineage>
        <taxon>Eukaryota</taxon>
        <taxon>Fungi</taxon>
        <taxon>Dikarya</taxon>
        <taxon>Basidiomycota</taxon>
        <taxon>Agaricomycotina</taxon>
        <taxon>Agaricomycetes</taxon>
        <taxon>Agaricomycetidae</taxon>
        <taxon>Agaricales</taxon>
        <taxon>Marasmiineae</taxon>
        <taxon>Marasmiaceae</taxon>
        <taxon>Marasmius</taxon>
    </lineage>
</organism>
<comment type="caution">
    <text evidence="1">The sequence shown here is derived from an EMBL/GenBank/DDBJ whole genome shotgun (WGS) entry which is preliminary data.</text>
</comment>
<dbReference type="PANTHER" id="PTHR48312">
    <property type="match status" value="1"/>
</dbReference>
<sequence length="280" mass="32220">MYPMRPAHTGGPERRVKDGSLFVSKDIIPTHTFQNRYDALQERFSEIYEKGRIPLVKEHILLSMSATVINKYFPDLLIDTKAIIVDETCPSCSSTTDVPNPMVLPHSFLANLTPIFTIRHPIRMISSGVGIMFRSYGRGFDEPSIDLTRTYKWSRILYDYYRAIGITPIVIDGDELVRHTEDQMNKLCSLIGLDGSKIQYSWEPKASHATVDERMREEVYLKAVYESTGVIRDEEKLKPPALDEEQKEWAEEWGDEAARKLTVFVEEAMEDYNYLLRASL</sequence>
<dbReference type="Gene3D" id="3.40.50.300">
    <property type="entry name" value="P-loop containing nucleotide triphosphate hydrolases"/>
    <property type="match status" value="1"/>
</dbReference>
<reference evidence="1 2" key="1">
    <citation type="submission" date="2024-05" db="EMBL/GenBank/DDBJ databases">
        <title>A draft genome resource for the thread blight pathogen Marasmius tenuissimus strain MS-2.</title>
        <authorList>
            <person name="Yulfo-Soto G.E."/>
            <person name="Baruah I.K."/>
            <person name="Amoako-Attah I."/>
            <person name="Bukari Y."/>
            <person name="Meinhardt L.W."/>
            <person name="Bailey B.A."/>
            <person name="Cohen S.P."/>
        </authorList>
    </citation>
    <scope>NUCLEOTIDE SEQUENCE [LARGE SCALE GENOMIC DNA]</scope>
    <source>
        <strain evidence="1 2">MS-2</strain>
    </source>
</reference>
<dbReference type="EMBL" id="JBBXMP010000019">
    <property type="protein sequence ID" value="KAL0068241.1"/>
    <property type="molecule type" value="Genomic_DNA"/>
</dbReference>
<evidence type="ECO:0000313" key="1">
    <source>
        <dbReference type="EMBL" id="KAL0068241.1"/>
    </source>
</evidence>